<protein>
    <submittedName>
        <fullName evidence="2">CLUMA_CG020391, isoform A</fullName>
    </submittedName>
</protein>
<evidence type="ECO:0000256" key="1">
    <source>
        <dbReference type="SAM" id="Phobius"/>
    </source>
</evidence>
<organism evidence="2 3">
    <name type="scientific">Clunio marinus</name>
    <dbReference type="NCBI Taxonomy" id="568069"/>
    <lineage>
        <taxon>Eukaryota</taxon>
        <taxon>Metazoa</taxon>
        <taxon>Ecdysozoa</taxon>
        <taxon>Arthropoda</taxon>
        <taxon>Hexapoda</taxon>
        <taxon>Insecta</taxon>
        <taxon>Pterygota</taxon>
        <taxon>Neoptera</taxon>
        <taxon>Endopterygota</taxon>
        <taxon>Diptera</taxon>
        <taxon>Nematocera</taxon>
        <taxon>Chironomoidea</taxon>
        <taxon>Chironomidae</taxon>
        <taxon>Clunio</taxon>
    </lineage>
</organism>
<dbReference type="AlphaFoldDB" id="A0A1J1J5Z7"/>
<reference evidence="2 3" key="1">
    <citation type="submission" date="2015-04" db="EMBL/GenBank/DDBJ databases">
        <authorList>
            <person name="Syromyatnikov M.Y."/>
            <person name="Popov V.N."/>
        </authorList>
    </citation>
    <scope>NUCLEOTIDE SEQUENCE [LARGE SCALE GENOMIC DNA]</scope>
</reference>
<dbReference type="OrthoDB" id="6436512at2759"/>
<keyword evidence="1" id="KW-1133">Transmembrane helix</keyword>
<gene>
    <name evidence="2" type="ORF">CLUMA_CG020391</name>
</gene>
<feature type="transmembrane region" description="Helical" evidence="1">
    <location>
        <begin position="353"/>
        <end position="376"/>
    </location>
</feature>
<keyword evidence="1" id="KW-0472">Membrane</keyword>
<keyword evidence="1" id="KW-0812">Transmembrane</keyword>
<evidence type="ECO:0000313" key="3">
    <source>
        <dbReference type="Proteomes" id="UP000183832"/>
    </source>
</evidence>
<dbReference type="EMBL" id="CVRI01000070">
    <property type="protein sequence ID" value="CRL07418.1"/>
    <property type="molecule type" value="Genomic_DNA"/>
</dbReference>
<name>A0A1J1J5Z7_9DIPT</name>
<proteinExistence type="predicted"/>
<sequence>MLTEVDNILTLGLTDLAFYAIVLKSEAFDIAKNCSFENFDRTIIIGDTKLNHSCRNGRQALKDTQFVGFKITDEDIGVLFEYAIPFITIITRRGETAGQPFLNVNLGAVFTGVIITIVGSLFSGFTRFLRGEKVFSSKTFFRSKKNKIPLGRNFDYDFDERIWETFNHMDEELMNIDIDVVSCSQRAMCDYIKSSLRSNESSHGFEKLIAGIINTKFVDRFINHKYLMNPIEVARSKSYCETSFSSCRLQEGNKNNLIRKIQRYVKPKKCTRAKRFGSKNPSFENFDRNVVIGDTQLDHSYRNGRQALKDTQFISFKITDDDLPVLFEFAVPFLSVPTRRGETGGQPFVNINLAAIFTGVIVTIIGSFIGGFTRFLRGEKLFSNKSFFRSKNKIPLGRNYDYDFDERIWEMFNHMDEELMNIDIDVISCSQRAMCDYIKNSLRNNENSHGFDKLIAGIINTKLVDRFINHKYLMNPIEVARSQSNCEISFSKCRLQEGNKNNIIRKIQQFVKPKNTTRGKRQTWFHNPTM</sequence>
<dbReference type="Proteomes" id="UP000183832">
    <property type="component" value="Unassembled WGS sequence"/>
</dbReference>
<evidence type="ECO:0000313" key="2">
    <source>
        <dbReference type="EMBL" id="CRL07418.1"/>
    </source>
</evidence>
<keyword evidence="3" id="KW-1185">Reference proteome</keyword>
<accession>A0A1J1J5Z7</accession>